<dbReference type="PANTHER" id="PTHR43384">
    <property type="entry name" value="SEPTUM SITE-DETERMINING PROTEIN MIND HOMOLOG, CHLOROPLASTIC-RELATED"/>
    <property type="match status" value="1"/>
</dbReference>
<comment type="caution">
    <text evidence="4">The sequence shown here is derived from an EMBL/GenBank/DDBJ whole genome shotgun (WGS) entry which is preliminary data.</text>
</comment>
<dbReference type="Proteomes" id="UP000245712">
    <property type="component" value="Unassembled WGS sequence"/>
</dbReference>
<keyword evidence="4" id="KW-0282">Flagellum</keyword>
<keyword evidence="4" id="KW-0966">Cell projection</keyword>
<feature type="region of interest" description="Disordered" evidence="3">
    <location>
        <begin position="288"/>
        <end position="338"/>
    </location>
</feature>
<reference evidence="4 5" key="1">
    <citation type="submission" date="2018-05" db="EMBL/GenBank/DDBJ databases">
        <title>Genomic Encyclopedia of Type Strains, Phase IV (KMG-V): Genome sequencing to study the core and pangenomes of soil and plant-associated prokaryotes.</title>
        <authorList>
            <person name="Whitman W."/>
        </authorList>
    </citation>
    <scope>NUCLEOTIDE SEQUENCE [LARGE SCALE GENOMIC DNA]</scope>
    <source>
        <strain evidence="4 5">SCZa-39</strain>
    </source>
</reference>
<feature type="compositionally biased region" description="Basic and acidic residues" evidence="3">
    <location>
        <begin position="304"/>
        <end position="320"/>
    </location>
</feature>
<dbReference type="EMBL" id="QEOB01000001">
    <property type="protein sequence ID" value="PVX97393.1"/>
    <property type="molecule type" value="Genomic_DNA"/>
</dbReference>
<gene>
    <name evidence="4" type="ORF">C7402_101102</name>
</gene>
<keyword evidence="2" id="KW-0067">ATP-binding</keyword>
<keyword evidence="5" id="KW-1185">Reference proteome</keyword>
<name>A0ABX5KYD4_9BURK</name>
<accession>A0ABX5KYD4</accession>
<evidence type="ECO:0000313" key="4">
    <source>
        <dbReference type="EMBL" id="PVX97393.1"/>
    </source>
</evidence>
<proteinExistence type="predicted"/>
<dbReference type="SUPFAM" id="SSF52540">
    <property type="entry name" value="P-loop containing nucleoside triphosphate hydrolases"/>
    <property type="match status" value="1"/>
</dbReference>
<protein>
    <submittedName>
        <fullName evidence="4">Flagellar biosynthesis protein FlhG</fullName>
    </submittedName>
</protein>
<dbReference type="Gene3D" id="3.40.50.300">
    <property type="entry name" value="P-loop containing nucleotide triphosphate hydrolases"/>
    <property type="match status" value="1"/>
</dbReference>
<dbReference type="InterPro" id="IPR050625">
    <property type="entry name" value="ParA/MinD_ATPase"/>
</dbReference>
<sequence>MDKFVIDQAEGLRRLLAREGSRVVAVTGGAGAPGRTTAVVNLAAALTAQGKDVLIVDECLGPRSVCALVGGVRGAGNFAAVMRGERTLEEAVGRHALGFGVLAASRDNRAQYTSAQLQKVLSGPADIVLIDAQLDAEGALSPLAMHAHDVLIVMRIGAQAITDAYACMKRLHFAHAIAQFRVLANHVTNVPDAQAAIENLAGVAGRYLSVSLESAGYVAADPYMAQAFKLARCIVDAFPSTAAARDFRHVAAELPHWPMRPAVSACSPATARGRAPFAAIDADDPQVGASTEALEDQPDLATQESRDAHARHDAHGRDVTDGAPQAADGTNAAQAAHAGHAAHSTLAANADSFVAAVTGVHTAPDAPSATAPAHVGWLAETPAQRPSPQHV</sequence>
<organism evidence="4 5">
    <name type="scientific">Paraburkholderia unamae</name>
    <dbReference type="NCBI Taxonomy" id="219649"/>
    <lineage>
        <taxon>Bacteria</taxon>
        <taxon>Pseudomonadati</taxon>
        <taxon>Pseudomonadota</taxon>
        <taxon>Betaproteobacteria</taxon>
        <taxon>Burkholderiales</taxon>
        <taxon>Burkholderiaceae</taxon>
        <taxon>Paraburkholderia</taxon>
    </lineage>
</organism>
<evidence type="ECO:0000313" key="5">
    <source>
        <dbReference type="Proteomes" id="UP000245712"/>
    </source>
</evidence>
<feature type="compositionally biased region" description="Low complexity" evidence="3">
    <location>
        <begin position="323"/>
        <end position="338"/>
    </location>
</feature>
<keyword evidence="4" id="KW-0969">Cilium</keyword>
<keyword evidence="1" id="KW-0547">Nucleotide-binding</keyword>
<dbReference type="InterPro" id="IPR027417">
    <property type="entry name" value="P-loop_NTPase"/>
</dbReference>
<evidence type="ECO:0000256" key="3">
    <source>
        <dbReference type="SAM" id="MobiDB-lite"/>
    </source>
</evidence>
<evidence type="ECO:0000256" key="1">
    <source>
        <dbReference type="ARBA" id="ARBA00022741"/>
    </source>
</evidence>
<dbReference type="PANTHER" id="PTHR43384:SF6">
    <property type="entry name" value="SEPTUM SITE-DETERMINING PROTEIN MIND HOMOLOG, CHLOROPLASTIC"/>
    <property type="match status" value="1"/>
</dbReference>
<evidence type="ECO:0000256" key="2">
    <source>
        <dbReference type="ARBA" id="ARBA00022840"/>
    </source>
</evidence>